<feature type="transmembrane region" description="Helical" evidence="5">
    <location>
        <begin position="143"/>
        <end position="160"/>
    </location>
</feature>
<dbReference type="RefSeq" id="WP_025248810.1">
    <property type="nucleotide sequence ID" value="NZ_CP007032.1"/>
</dbReference>
<dbReference type="KEGG" id="dmt:DESME_13520"/>
<dbReference type="GO" id="GO:0022857">
    <property type="term" value="F:transmembrane transporter activity"/>
    <property type="evidence" value="ECO:0007669"/>
    <property type="project" value="InterPro"/>
</dbReference>
<evidence type="ECO:0000313" key="6">
    <source>
        <dbReference type="EMBL" id="AHF07931.1"/>
    </source>
</evidence>
<feature type="transmembrane region" description="Helical" evidence="5">
    <location>
        <begin position="172"/>
        <end position="192"/>
    </location>
</feature>
<dbReference type="PANTHER" id="PTHR47704">
    <property type="entry name" value="POTASSIUM TRANSPORTER KIMA"/>
    <property type="match status" value="1"/>
</dbReference>
<gene>
    <name evidence="6" type="ORF">DESME_13520</name>
</gene>
<dbReference type="eggNOG" id="COG0531">
    <property type="taxonomic scope" value="Bacteria"/>
</dbReference>
<feature type="transmembrane region" description="Helical" evidence="5">
    <location>
        <begin position="345"/>
        <end position="365"/>
    </location>
</feature>
<dbReference type="Gene3D" id="1.20.1740.10">
    <property type="entry name" value="Amino acid/polyamine transporter I"/>
    <property type="match status" value="1"/>
</dbReference>
<keyword evidence="7" id="KW-1185">Reference proteome</keyword>
<feature type="transmembrane region" description="Helical" evidence="5">
    <location>
        <begin position="432"/>
        <end position="450"/>
    </location>
</feature>
<name>W0EFS8_9FIRM</name>
<evidence type="ECO:0000256" key="5">
    <source>
        <dbReference type="SAM" id="Phobius"/>
    </source>
</evidence>
<keyword evidence="3 5" id="KW-1133">Transmembrane helix</keyword>
<dbReference type="AlphaFoldDB" id="W0EFS8"/>
<feature type="transmembrane region" description="Helical" evidence="5">
    <location>
        <begin position="371"/>
        <end position="391"/>
    </location>
</feature>
<keyword evidence="2 5" id="KW-0812">Transmembrane</keyword>
<evidence type="ECO:0000313" key="7">
    <source>
        <dbReference type="Proteomes" id="UP000010847"/>
    </source>
</evidence>
<feature type="transmembrane region" description="Helical" evidence="5">
    <location>
        <begin position="297"/>
        <end position="324"/>
    </location>
</feature>
<feature type="transmembrane region" description="Helical" evidence="5">
    <location>
        <begin position="251"/>
        <end position="277"/>
    </location>
</feature>
<sequence length="606" mass="66046">MLRYFKRFLIGKPMNTAQLMHQRLTKKKALAVFSSDALSSVAYATEEILLVLTLAGTVALPYSLPIAAAIIALLAILVLSYRQTIFAYPSGGGAYIVAKDNLGTTPGLVAGASLFIDYILTVAVSTAAGVAAITSAFPSLHNHKILIALIFIWLLTLLNLRGITESATIFSLPTYIFIGSILLLLVTGIVKFSMYGRPPMPVMPATALPSGISLFLILRAFSAGCTALTGVEAISNGVPAFKHPESKNAAITLVTMAGIIVVLFGGITFLANVNHIIPSPTETVVSQIAATVFGRNFFYYLIQVSTAIILFLAANTSFAGFPLLTSILAQDGFLPRRLSMRGDRLVYSNGIITLAALASLLVIIFKGEVHALIPLYAVGVFLSFTLSQGGMVKRWIRQKHSGWRLHAFINGTGTVVTGIVLIVIAITKFTSGAWTVIVLIPCLVLLFRKIRVHYQIMTQELAYHGEPLEKTTRQKIIIPIASLTRVVAHTIDYARTFSPDIVAVHVAVDEEKAEKLKMKWAELEPDIPLVVLPSPYRALLTPMLNFINEYEAQTGPGELITVLVPEFVTRKWWQYFLHNQTGLHLKAVLLLRKDIVVASVPIHIPH</sequence>
<feature type="transmembrane region" description="Helical" evidence="5">
    <location>
        <begin position="60"/>
        <end position="81"/>
    </location>
</feature>
<comment type="subcellular location">
    <subcellularLocation>
        <location evidence="1">Membrane</location>
        <topology evidence="1">Multi-pass membrane protein</topology>
    </subcellularLocation>
</comment>
<organism evidence="6 7">
    <name type="scientific">Desulfitobacterium metallireducens DSM 15288</name>
    <dbReference type="NCBI Taxonomy" id="871968"/>
    <lineage>
        <taxon>Bacteria</taxon>
        <taxon>Bacillati</taxon>
        <taxon>Bacillota</taxon>
        <taxon>Clostridia</taxon>
        <taxon>Eubacteriales</taxon>
        <taxon>Desulfitobacteriaceae</taxon>
        <taxon>Desulfitobacterium</taxon>
    </lineage>
</organism>
<evidence type="ECO:0000256" key="3">
    <source>
        <dbReference type="ARBA" id="ARBA00022989"/>
    </source>
</evidence>
<dbReference type="InterPro" id="IPR053153">
    <property type="entry name" value="APC_K+_Transporter"/>
</dbReference>
<keyword evidence="4 5" id="KW-0472">Membrane</keyword>
<dbReference type="Pfam" id="PF13520">
    <property type="entry name" value="AA_permease_2"/>
    <property type="match status" value="1"/>
</dbReference>
<dbReference type="Proteomes" id="UP000010847">
    <property type="component" value="Chromosome"/>
</dbReference>
<reference evidence="6 7" key="1">
    <citation type="submission" date="2013-12" db="EMBL/GenBank/DDBJ databases">
        <authorList>
            <consortium name="DOE Joint Genome Institute"/>
            <person name="Smidt H."/>
            <person name="Huntemann M."/>
            <person name="Han J."/>
            <person name="Chen A."/>
            <person name="Kyrpides N."/>
            <person name="Mavromatis K."/>
            <person name="Markowitz V."/>
            <person name="Palaniappan K."/>
            <person name="Ivanova N."/>
            <person name="Schaumberg A."/>
            <person name="Pati A."/>
            <person name="Liolios K."/>
            <person name="Nordberg H.P."/>
            <person name="Cantor M.N."/>
            <person name="Hua S.X."/>
            <person name="Woyke T."/>
        </authorList>
    </citation>
    <scope>NUCLEOTIDE SEQUENCE [LARGE SCALE GENOMIC DNA]</scope>
    <source>
        <strain evidence="7">DSM 15288</strain>
    </source>
</reference>
<evidence type="ECO:0000256" key="2">
    <source>
        <dbReference type="ARBA" id="ARBA00022692"/>
    </source>
</evidence>
<feature type="transmembrane region" description="Helical" evidence="5">
    <location>
        <begin position="403"/>
        <end position="426"/>
    </location>
</feature>
<protein>
    <submittedName>
        <fullName evidence="6">Amino acid permease</fullName>
    </submittedName>
</protein>
<dbReference type="GO" id="GO:0016020">
    <property type="term" value="C:membrane"/>
    <property type="evidence" value="ECO:0007669"/>
    <property type="project" value="UniProtKB-SubCell"/>
</dbReference>
<evidence type="ECO:0000256" key="1">
    <source>
        <dbReference type="ARBA" id="ARBA00004141"/>
    </source>
</evidence>
<dbReference type="InterPro" id="IPR002293">
    <property type="entry name" value="AA/rel_permease1"/>
</dbReference>
<dbReference type="STRING" id="871968.DESME_13520"/>
<dbReference type="HOGENOM" id="CLU_017999_1_1_9"/>
<dbReference type="PANTHER" id="PTHR47704:SF1">
    <property type="entry name" value="POTASSIUM TRANSPORTER KIMA"/>
    <property type="match status" value="1"/>
</dbReference>
<feature type="transmembrane region" description="Helical" evidence="5">
    <location>
        <begin position="115"/>
        <end position="137"/>
    </location>
</feature>
<dbReference type="EMBL" id="CP007032">
    <property type="protein sequence ID" value="AHF07931.1"/>
    <property type="molecule type" value="Genomic_DNA"/>
</dbReference>
<proteinExistence type="predicted"/>
<accession>W0EFS8</accession>
<evidence type="ECO:0000256" key="4">
    <source>
        <dbReference type="ARBA" id="ARBA00023136"/>
    </source>
</evidence>